<keyword evidence="1" id="KW-0472">Membrane</keyword>
<sequence>MWSAQIFTLPLLIVRLPNYSYPHPFSNNMTMVSNDPTWWPSIDVHRFASYFAVAAFVVITYDWALTFGQEVELVWVRYLGILSAAYVPKAKQSVFMSMVVGVPTISLTDTQVIIITRLHAMYQQDRKILIFLIVTFLAINTFDGVATVMSTMHTSGGDVLVLDSAIWILYIVWEVLALCLAVWIAVKHFHELRLHPAGGIIGDCFTVLMKTHLLYFARAGHDSFVALSCFDLIIEFSPTFSMSQYLLEDQTLSGLFQILEVAQMFVLGPRLILGVREYNAKLVTDSDAATGMTSIAFQERLHISTGSSM</sequence>
<feature type="domain" description="DUF6533" evidence="2">
    <location>
        <begin position="50"/>
        <end position="86"/>
    </location>
</feature>
<protein>
    <recommendedName>
        <fullName evidence="2">DUF6533 domain-containing protein</fullName>
    </recommendedName>
</protein>
<dbReference type="RefSeq" id="XP_041154471.1">
    <property type="nucleotide sequence ID" value="XM_041300750.1"/>
</dbReference>
<evidence type="ECO:0000313" key="3">
    <source>
        <dbReference type="EMBL" id="KAG1787097.1"/>
    </source>
</evidence>
<evidence type="ECO:0000313" key="4">
    <source>
        <dbReference type="Proteomes" id="UP000719766"/>
    </source>
</evidence>
<feature type="transmembrane region" description="Helical" evidence="1">
    <location>
        <begin position="128"/>
        <end position="152"/>
    </location>
</feature>
<evidence type="ECO:0000256" key="1">
    <source>
        <dbReference type="SAM" id="Phobius"/>
    </source>
</evidence>
<gene>
    <name evidence="3" type="ORF">HD556DRAFT_1313036</name>
</gene>
<keyword evidence="1" id="KW-1133">Transmembrane helix</keyword>
<organism evidence="3 4">
    <name type="scientific">Suillus plorans</name>
    <dbReference type="NCBI Taxonomy" id="116603"/>
    <lineage>
        <taxon>Eukaryota</taxon>
        <taxon>Fungi</taxon>
        <taxon>Dikarya</taxon>
        <taxon>Basidiomycota</taxon>
        <taxon>Agaricomycotina</taxon>
        <taxon>Agaricomycetes</taxon>
        <taxon>Agaricomycetidae</taxon>
        <taxon>Boletales</taxon>
        <taxon>Suillineae</taxon>
        <taxon>Suillaceae</taxon>
        <taxon>Suillus</taxon>
    </lineage>
</organism>
<dbReference type="Proteomes" id="UP000719766">
    <property type="component" value="Unassembled WGS sequence"/>
</dbReference>
<dbReference type="GeneID" id="64594514"/>
<feature type="transmembrane region" description="Helical" evidence="1">
    <location>
        <begin position="164"/>
        <end position="186"/>
    </location>
</feature>
<name>A0A9P7AEB2_9AGAM</name>
<dbReference type="AlphaFoldDB" id="A0A9P7AEB2"/>
<accession>A0A9P7AEB2</accession>
<dbReference type="OrthoDB" id="2638860at2759"/>
<feature type="transmembrane region" description="Helical" evidence="1">
    <location>
        <begin position="94"/>
        <end position="116"/>
    </location>
</feature>
<dbReference type="InterPro" id="IPR045340">
    <property type="entry name" value="DUF6533"/>
</dbReference>
<reference evidence="3" key="1">
    <citation type="journal article" date="2020" name="New Phytol.">
        <title>Comparative genomics reveals dynamic genome evolution in host specialist ectomycorrhizal fungi.</title>
        <authorList>
            <person name="Lofgren L.A."/>
            <person name="Nguyen N.H."/>
            <person name="Vilgalys R."/>
            <person name="Ruytinx J."/>
            <person name="Liao H.L."/>
            <person name="Branco S."/>
            <person name="Kuo A."/>
            <person name="LaButti K."/>
            <person name="Lipzen A."/>
            <person name="Andreopoulos W."/>
            <person name="Pangilinan J."/>
            <person name="Riley R."/>
            <person name="Hundley H."/>
            <person name="Na H."/>
            <person name="Barry K."/>
            <person name="Grigoriev I.V."/>
            <person name="Stajich J.E."/>
            <person name="Kennedy P.G."/>
        </authorList>
    </citation>
    <scope>NUCLEOTIDE SEQUENCE</scope>
    <source>
        <strain evidence="3">S12</strain>
    </source>
</reference>
<feature type="transmembrane region" description="Helical" evidence="1">
    <location>
        <begin position="46"/>
        <end position="64"/>
    </location>
</feature>
<proteinExistence type="predicted"/>
<dbReference type="EMBL" id="JABBWE010000084">
    <property type="protein sequence ID" value="KAG1787097.1"/>
    <property type="molecule type" value="Genomic_DNA"/>
</dbReference>
<evidence type="ECO:0000259" key="2">
    <source>
        <dbReference type="Pfam" id="PF20151"/>
    </source>
</evidence>
<comment type="caution">
    <text evidence="3">The sequence shown here is derived from an EMBL/GenBank/DDBJ whole genome shotgun (WGS) entry which is preliminary data.</text>
</comment>
<keyword evidence="4" id="KW-1185">Reference proteome</keyword>
<keyword evidence="1" id="KW-0812">Transmembrane</keyword>
<dbReference type="Pfam" id="PF20151">
    <property type="entry name" value="DUF6533"/>
    <property type="match status" value="1"/>
</dbReference>